<dbReference type="EMBL" id="BK032864">
    <property type="protein sequence ID" value="DAF64601.1"/>
    <property type="molecule type" value="Genomic_DNA"/>
</dbReference>
<organism evidence="2">
    <name type="scientific">Siphoviridae sp. ctamP19</name>
    <dbReference type="NCBI Taxonomy" id="2827896"/>
    <lineage>
        <taxon>Viruses</taxon>
        <taxon>Duplodnaviria</taxon>
        <taxon>Heunggongvirae</taxon>
        <taxon>Uroviricota</taxon>
        <taxon>Caudoviricetes</taxon>
    </lineage>
</organism>
<evidence type="ECO:0000259" key="1">
    <source>
        <dbReference type="Pfam" id="PF13274"/>
    </source>
</evidence>
<feature type="domain" description="Antitoxin SocA-like Panacea" evidence="1">
    <location>
        <begin position="113"/>
        <end position="222"/>
    </location>
</feature>
<sequence>MAYHFIAVASYYAGGKRIGWHYASNDNLDKAVIQDFFEQSQYRLSKSEFGIHKLITEDKTWKSVIEKDSFFRDISVIEDMEDFFDLLSADKKMHVEDVAKFFLSIGSITNLKLQKLIYFAYATHLKNTGKKLFEEHIVAYKYGPVVEEVYQLYKGYGREKIEQEIEKKFMLKDIRVPLVFAKIALNEDAVEILASLTETVQKYWNLSASRLVEISHVDGGPWDLTYDEFSRSKVIKDELIKEYHYKELEKLS</sequence>
<dbReference type="InterPro" id="IPR025272">
    <property type="entry name" value="SocA_Panacea"/>
</dbReference>
<reference evidence="2" key="1">
    <citation type="journal article" date="2021" name="Proc. Natl. Acad. Sci. U.S.A.">
        <title>A Catalog of Tens of Thousands of Viruses from Human Metagenomes Reveals Hidden Associations with Chronic Diseases.</title>
        <authorList>
            <person name="Tisza M.J."/>
            <person name="Buck C.B."/>
        </authorList>
    </citation>
    <scope>NUCLEOTIDE SEQUENCE</scope>
    <source>
        <strain evidence="2">CtamP19</strain>
    </source>
</reference>
<dbReference type="Pfam" id="PF13274">
    <property type="entry name" value="SocA_Panacea"/>
    <property type="match status" value="1"/>
</dbReference>
<proteinExistence type="predicted"/>
<protein>
    <recommendedName>
        <fullName evidence="1">Antitoxin SocA-like Panacea domain-containing protein</fullName>
    </recommendedName>
</protein>
<accession>A0A8S5TNA4</accession>
<evidence type="ECO:0000313" key="2">
    <source>
        <dbReference type="EMBL" id="DAF64601.1"/>
    </source>
</evidence>
<name>A0A8S5TNA4_9CAUD</name>